<name>A0A0A9H2T9_ARUDO</name>
<sequence length="95" mass="11010">MKFMPNLKKPLRRLTSTLTIPGKDLRRWRKNFQVKVLLDALTRPCCCSVEVPNWHACKCHSACARAPFLYIWSVEHGQKFHPEPCGSNFMSVDHV</sequence>
<dbReference type="AlphaFoldDB" id="A0A0A9H2T9"/>
<protein>
    <submittedName>
        <fullName evidence="1">Uncharacterized protein</fullName>
    </submittedName>
</protein>
<proteinExistence type="predicted"/>
<reference evidence="1" key="1">
    <citation type="submission" date="2014-09" db="EMBL/GenBank/DDBJ databases">
        <authorList>
            <person name="Magalhaes I.L.F."/>
            <person name="Oliveira U."/>
            <person name="Santos F.R."/>
            <person name="Vidigal T.H.D.A."/>
            <person name="Brescovit A.D."/>
            <person name="Santos A.J."/>
        </authorList>
    </citation>
    <scope>NUCLEOTIDE SEQUENCE</scope>
    <source>
        <tissue evidence="1">Shoot tissue taken approximately 20 cm above the soil surface</tissue>
    </source>
</reference>
<dbReference type="EMBL" id="GBRH01170708">
    <property type="protein sequence ID" value="JAE27188.1"/>
    <property type="molecule type" value="Transcribed_RNA"/>
</dbReference>
<reference evidence="1" key="2">
    <citation type="journal article" date="2015" name="Data Brief">
        <title>Shoot transcriptome of the giant reed, Arundo donax.</title>
        <authorList>
            <person name="Barrero R.A."/>
            <person name="Guerrero F.D."/>
            <person name="Moolhuijzen P."/>
            <person name="Goolsby J.A."/>
            <person name="Tidwell J."/>
            <person name="Bellgard S.E."/>
            <person name="Bellgard M.I."/>
        </authorList>
    </citation>
    <scope>NUCLEOTIDE SEQUENCE</scope>
    <source>
        <tissue evidence="1">Shoot tissue taken approximately 20 cm above the soil surface</tissue>
    </source>
</reference>
<accession>A0A0A9H2T9</accession>
<organism evidence="1">
    <name type="scientific">Arundo donax</name>
    <name type="common">Giant reed</name>
    <name type="synonym">Donax arundinaceus</name>
    <dbReference type="NCBI Taxonomy" id="35708"/>
    <lineage>
        <taxon>Eukaryota</taxon>
        <taxon>Viridiplantae</taxon>
        <taxon>Streptophyta</taxon>
        <taxon>Embryophyta</taxon>
        <taxon>Tracheophyta</taxon>
        <taxon>Spermatophyta</taxon>
        <taxon>Magnoliopsida</taxon>
        <taxon>Liliopsida</taxon>
        <taxon>Poales</taxon>
        <taxon>Poaceae</taxon>
        <taxon>PACMAD clade</taxon>
        <taxon>Arundinoideae</taxon>
        <taxon>Arundineae</taxon>
        <taxon>Arundo</taxon>
    </lineage>
</organism>
<evidence type="ECO:0000313" key="1">
    <source>
        <dbReference type="EMBL" id="JAE27188.1"/>
    </source>
</evidence>